<organism evidence="6 7">
    <name type="scientific">Pseudomonas abyssi</name>
    <dbReference type="NCBI Taxonomy" id="170540"/>
    <lineage>
        <taxon>Bacteria</taxon>
        <taxon>Pseudomonadati</taxon>
        <taxon>Pseudomonadota</taxon>
        <taxon>Gammaproteobacteria</taxon>
        <taxon>Pseudomonadales</taxon>
        <taxon>Pseudomonadaceae</taxon>
        <taxon>Pseudomonas</taxon>
    </lineage>
</organism>
<dbReference type="PANTHER" id="PTHR30579:SF3">
    <property type="entry name" value="TRANSCRIPTIONAL REGULATORY PROTEIN"/>
    <property type="match status" value="1"/>
</dbReference>
<comment type="similarity">
    <text evidence="1">Belongs to the LysR transcriptional regulatory family.</text>
</comment>
<evidence type="ECO:0000256" key="1">
    <source>
        <dbReference type="ARBA" id="ARBA00009437"/>
    </source>
</evidence>
<proteinExistence type="inferred from homology"/>
<keyword evidence="2" id="KW-0805">Transcription regulation</keyword>
<dbReference type="Gene3D" id="1.10.10.10">
    <property type="entry name" value="Winged helix-like DNA-binding domain superfamily/Winged helix DNA-binding domain"/>
    <property type="match status" value="1"/>
</dbReference>
<reference evidence="6 7" key="1">
    <citation type="submission" date="2017-09" db="EMBL/GenBank/DDBJ databases">
        <title>Pseudomonas abyssi sp. nov. isolated from Abyssopelagic Water.</title>
        <authorList>
            <person name="Wei Y."/>
        </authorList>
    </citation>
    <scope>NUCLEOTIDE SEQUENCE [LARGE SCALE GENOMIC DNA]</scope>
    <source>
        <strain evidence="6 7">MT5</strain>
    </source>
</reference>
<dbReference type="Pfam" id="PF00126">
    <property type="entry name" value="HTH_1"/>
    <property type="match status" value="1"/>
</dbReference>
<evidence type="ECO:0000313" key="6">
    <source>
        <dbReference type="EMBL" id="PBK03622.1"/>
    </source>
</evidence>
<comment type="caution">
    <text evidence="6">The sequence shown here is derived from an EMBL/GenBank/DDBJ whole genome shotgun (WGS) entry which is preliminary data.</text>
</comment>
<dbReference type="RefSeq" id="WP_096005408.1">
    <property type="nucleotide sequence ID" value="NZ_NTMR01000017.1"/>
</dbReference>
<dbReference type="InterPro" id="IPR050176">
    <property type="entry name" value="LTTR"/>
</dbReference>
<dbReference type="Proteomes" id="UP000242313">
    <property type="component" value="Unassembled WGS sequence"/>
</dbReference>
<accession>A0A2A3MFS1</accession>
<keyword evidence="4" id="KW-0804">Transcription</keyword>
<dbReference type="SUPFAM" id="SSF53850">
    <property type="entry name" value="Periplasmic binding protein-like II"/>
    <property type="match status" value="1"/>
</dbReference>
<dbReference type="InterPro" id="IPR036388">
    <property type="entry name" value="WH-like_DNA-bd_sf"/>
</dbReference>
<dbReference type="AlphaFoldDB" id="A0A2A3MFS1"/>
<gene>
    <name evidence="6" type="ORF">CNQ84_13675</name>
</gene>
<dbReference type="GO" id="GO:0003700">
    <property type="term" value="F:DNA-binding transcription factor activity"/>
    <property type="evidence" value="ECO:0007669"/>
    <property type="project" value="InterPro"/>
</dbReference>
<name>A0A2A3MFS1_9PSED</name>
<dbReference type="InterPro" id="IPR000847">
    <property type="entry name" value="LysR_HTH_N"/>
</dbReference>
<dbReference type="PROSITE" id="PS50931">
    <property type="entry name" value="HTH_LYSR"/>
    <property type="match status" value="1"/>
</dbReference>
<dbReference type="SUPFAM" id="SSF46785">
    <property type="entry name" value="Winged helix' DNA-binding domain"/>
    <property type="match status" value="1"/>
</dbReference>
<evidence type="ECO:0000256" key="4">
    <source>
        <dbReference type="ARBA" id="ARBA00023163"/>
    </source>
</evidence>
<keyword evidence="7" id="KW-1185">Reference proteome</keyword>
<dbReference type="InterPro" id="IPR036390">
    <property type="entry name" value="WH_DNA-bd_sf"/>
</dbReference>
<dbReference type="GO" id="GO:0003677">
    <property type="term" value="F:DNA binding"/>
    <property type="evidence" value="ECO:0007669"/>
    <property type="project" value="UniProtKB-KW"/>
</dbReference>
<evidence type="ECO:0000313" key="7">
    <source>
        <dbReference type="Proteomes" id="UP000242313"/>
    </source>
</evidence>
<dbReference type="EMBL" id="NTMR01000017">
    <property type="protein sequence ID" value="PBK03622.1"/>
    <property type="molecule type" value="Genomic_DNA"/>
</dbReference>
<feature type="domain" description="HTH lysR-type" evidence="5">
    <location>
        <begin position="44"/>
        <end position="95"/>
    </location>
</feature>
<keyword evidence="3" id="KW-0238">DNA-binding</keyword>
<sequence length="326" mass="36989">MFEDHGRGYRAGDGGSHYELSPARNTSVLLEQLEGHLLDHRAKRCFLAVVHRGGFTLAAQSLGISLHRLRTEIRLLEKQLGISLFNWDGSRVILTDAGNQLYQLYQHNEQHEGVSASSIYGVHNELTLSIPTMVLEGFLFRELISVIRENAGLKVSLVNDAPELQQSADLVVWLQDPYASNELRSQLTASRSLSTLGFSPYITERRIRGRMMPVSLADLDDYMVVQYQGYERFPSFAQWNDCVIQRQHGTIHVDTPDAQWRMIRWANGVGLLPDKAVYLDAGVRRLPILLDNKLALEVWVGRSKRSANDPDARMIAERITRVLKRK</sequence>
<dbReference type="PANTHER" id="PTHR30579">
    <property type="entry name" value="TRANSCRIPTIONAL REGULATOR"/>
    <property type="match status" value="1"/>
</dbReference>
<evidence type="ECO:0000259" key="5">
    <source>
        <dbReference type="PROSITE" id="PS50931"/>
    </source>
</evidence>
<protein>
    <recommendedName>
        <fullName evidence="5">HTH lysR-type domain-containing protein</fullName>
    </recommendedName>
</protein>
<evidence type="ECO:0000256" key="3">
    <source>
        <dbReference type="ARBA" id="ARBA00023125"/>
    </source>
</evidence>
<evidence type="ECO:0000256" key="2">
    <source>
        <dbReference type="ARBA" id="ARBA00023015"/>
    </source>
</evidence>